<dbReference type="PRINTS" id="PR00837">
    <property type="entry name" value="V5TPXLIKE"/>
</dbReference>
<dbReference type="InterPro" id="IPR035940">
    <property type="entry name" value="CAP_sf"/>
</dbReference>
<proteinExistence type="predicted"/>
<dbReference type="InterPro" id="IPR014044">
    <property type="entry name" value="CAP_dom"/>
</dbReference>
<dbReference type="GO" id="GO:0005576">
    <property type="term" value="C:extracellular region"/>
    <property type="evidence" value="ECO:0007669"/>
    <property type="project" value="InterPro"/>
</dbReference>
<dbReference type="AlphaFoldDB" id="A0A4S2LLS0"/>
<dbReference type="InterPro" id="IPR018244">
    <property type="entry name" value="Allrgn_V5/Tpx1_CS"/>
</dbReference>
<dbReference type="Proteomes" id="UP000308267">
    <property type="component" value="Unassembled WGS sequence"/>
</dbReference>
<name>A0A4S2LLS0_OPIFE</name>
<dbReference type="SUPFAM" id="SSF55797">
    <property type="entry name" value="PR-1-like"/>
    <property type="match status" value="1"/>
</dbReference>
<keyword evidence="3" id="KW-1185">Reference proteome</keyword>
<dbReference type="SMART" id="SM00198">
    <property type="entry name" value="SCP"/>
    <property type="match status" value="1"/>
</dbReference>
<dbReference type="InterPro" id="IPR001283">
    <property type="entry name" value="CRISP-related"/>
</dbReference>
<evidence type="ECO:0000313" key="2">
    <source>
        <dbReference type="EMBL" id="TGZ64623.1"/>
    </source>
</evidence>
<dbReference type="CDD" id="cd05382">
    <property type="entry name" value="CAP_GAPR1-like"/>
    <property type="match status" value="1"/>
</dbReference>
<protein>
    <recommendedName>
        <fullName evidence="1">SCP domain-containing protein</fullName>
    </recommendedName>
</protein>
<dbReference type="InterPro" id="IPR034113">
    <property type="entry name" value="SCP_GAPR1-like"/>
</dbReference>
<comment type="caution">
    <text evidence="2">The sequence shown here is derived from an EMBL/GenBank/DDBJ whole genome shotgun (WGS) entry which is preliminary data.</text>
</comment>
<gene>
    <name evidence="2" type="ORF">CRM22_006301</name>
</gene>
<feature type="domain" description="SCP" evidence="1">
    <location>
        <begin position="25"/>
        <end position="158"/>
    </location>
</feature>
<evidence type="ECO:0000259" key="1">
    <source>
        <dbReference type="SMART" id="SM00198"/>
    </source>
</evidence>
<dbReference type="PANTHER" id="PTHR10334">
    <property type="entry name" value="CYSTEINE-RICH SECRETORY PROTEIN-RELATED"/>
    <property type="match status" value="1"/>
</dbReference>
<organism evidence="2 3">
    <name type="scientific">Opisthorchis felineus</name>
    <dbReference type="NCBI Taxonomy" id="147828"/>
    <lineage>
        <taxon>Eukaryota</taxon>
        <taxon>Metazoa</taxon>
        <taxon>Spiralia</taxon>
        <taxon>Lophotrochozoa</taxon>
        <taxon>Platyhelminthes</taxon>
        <taxon>Trematoda</taxon>
        <taxon>Digenea</taxon>
        <taxon>Opisthorchiida</taxon>
        <taxon>Opisthorchiata</taxon>
        <taxon>Opisthorchiidae</taxon>
        <taxon>Opisthorchis</taxon>
    </lineage>
</organism>
<dbReference type="OrthoDB" id="337038at2759"/>
<evidence type="ECO:0000313" key="3">
    <source>
        <dbReference type="Proteomes" id="UP000308267"/>
    </source>
</evidence>
<dbReference type="FunFam" id="3.40.33.10:FF:000002">
    <property type="entry name" value="Golgi-associated plant pathogenesis-related protein 1"/>
    <property type="match status" value="1"/>
</dbReference>
<dbReference type="Pfam" id="PF00188">
    <property type="entry name" value="CAP"/>
    <property type="match status" value="1"/>
</dbReference>
<dbReference type="PROSITE" id="PS01009">
    <property type="entry name" value="CRISP_1"/>
    <property type="match status" value="1"/>
</dbReference>
<dbReference type="EMBL" id="SJOL01006656">
    <property type="protein sequence ID" value="TGZ64623.1"/>
    <property type="molecule type" value="Genomic_DNA"/>
</dbReference>
<sequence length="169" mass="19132">MNCINLNIQSVVKIRLNAMVLLNAGFTEQCAEAHNRLREKHGCPPLTLDSKLTKDAQEYAEFLAKVECFVHSSGDHGENMSLRVGFGKLNITGEEVTNLWYSEIENYKYGDNVQMECGHFTQVVWKDTKKAGFGRAYTKDGRKIYVVGRYHPPGNYQGCCKLNVPRPIN</sequence>
<reference evidence="2 3" key="1">
    <citation type="journal article" date="2019" name="BMC Genomics">
        <title>New insights from Opisthorchis felineus genome: update on genomics of the epidemiologically important liver flukes.</title>
        <authorList>
            <person name="Ershov N.I."/>
            <person name="Mordvinov V.A."/>
            <person name="Prokhortchouk E.B."/>
            <person name="Pakharukova M.Y."/>
            <person name="Gunbin K.V."/>
            <person name="Ustyantsev K."/>
            <person name="Genaev M.A."/>
            <person name="Blinov A.G."/>
            <person name="Mazur A."/>
            <person name="Boulygina E."/>
            <person name="Tsygankova S."/>
            <person name="Khrameeva E."/>
            <person name="Chekanov N."/>
            <person name="Fan G."/>
            <person name="Xiao A."/>
            <person name="Zhang H."/>
            <person name="Xu X."/>
            <person name="Yang H."/>
            <person name="Solovyev V."/>
            <person name="Lee S.M."/>
            <person name="Liu X."/>
            <person name="Afonnikov D.A."/>
            <person name="Skryabin K.G."/>
        </authorList>
    </citation>
    <scope>NUCLEOTIDE SEQUENCE [LARGE SCALE GENOMIC DNA]</scope>
    <source>
        <strain evidence="2">AK-0245</strain>
        <tissue evidence="2">Whole organism</tissue>
    </source>
</reference>
<dbReference type="STRING" id="147828.A0A4S2LLS0"/>
<accession>A0A4S2LLS0</accession>
<dbReference type="Gene3D" id="3.40.33.10">
    <property type="entry name" value="CAP"/>
    <property type="match status" value="1"/>
</dbReference>